<feature type="domain" description="Mur ligase C-terminal" evidence="9">
    <location>
        <begin position="319"/>
        <end position="432"/>
    </location>
</feature>
<dbReference type="Gene3D" id="3.40.50.720">
    <property type="entry name" value="NAD(P)-binding Rossmann-like Domain"/>
    <property type="match status" value="1"/>
</dbReference>
<keyword evidence="3 7" id="KW-0963">Cytoplasm</keyword>
<keyword evidence="7 8" id="KW-0131">Cell cycle</keyword>
<name>A0A1K2HNZ6_9NEIS</name>
<keyword evidence="7 8" id="KW-0132">Cell division</keyword>
<dbReference type="HAMAP" id="MF_00639">
    <property type="entry name" value="MurD"/>
    <property type="match status" value="1"/>
</dbReference>
<keyword evidence="4 7" id="KW-0436">Ligase</keyword>
<evidence type="ECO:0000313" key="12">
    <source>
        <dbReference type="Proteomes" id="UP000186513"/>
    </source>
</evidence>
<dbReference type="Gene3D" id="3.90.190.20">
    <property type="entry name" value="Mur ligase, C-terminal domain"/>
    <property type="match status" value="1"/>
</dbReference>
<comment type="catalytic activity">
    <reaction evidence="7 8">
        <text>UDP-N-acetyl-alpha-D-muramoyl-L-alanine + D-glutamate + ATP = UDP-N-acetyl-alpha-D-muramoyl-L-alanyl-D-glutamate + ADP + phosphate + H(+)</text>
        <dbReference type="Rhea" id="RHEA:16429"/>
        <dbReference type="ChEBI" id="CHEBI:15378"/>
        <dbReference type="ChEBI" id="CHEBI:29986"/>
        <dbReference type="ChEBI" id="CHEBI:30616"/>
        <dbReference type="ChEBI" id="CHEBI:43474"/>
        <dbReference type="ChEBI" id="CHEBI:83898"/>
        <dbReference type="ChEBI" id="CHEBI:83900"/>
        <dbReference type="ChEBI" id="CHEBI:456216"/>
        <dbReference type="EC" id="6.3.2.9"/>
    </reaction>
</comment>
<dbReference type="InterPro" id="IPR036565">
    <property type="entry name" value="Mur-like_cat_sf"/>
</dbReference>
<evidence type="ECO:0000256" key="6">
    <source>
        <dbReference type="ARBA" id="ARBA00022840"/>
    </source>
</evidence>
<dbReference type="Pfam" id="PF02875">
    <property type="entry name" value="Mur_ligase_C"/>
    <property type="match status" value="1"/>
</dbReference>
<dbReference type="InterPro" id="IPR005762">
    <property type="entry name" value="MurD"/>
</dbReference>
<dbReference type="InterPro" id="IPR013221">
    <property type="entry name" value="Mur_ligase_cen"/>
</dbReference>
<protein>
    <recommendedName>
        <fullName evidence="7 8">UDP-N-acetylmuramoylalanine--D-glutamate ligase</fullName>
        <ecNumber evidence="7 8">6.3.2.9</ecNumber>
    </recommendedName>
    <alternativeName>
        <fullName evidence="7">D-glutamic acid-adding enzyme</fullName>
    </alternativeName>
    <alternativeName>
        <fullName evidence="7">UDP-N-acetylmuramoyl-L-alanyl-D-glutamate synthetase</fullName>
    </alternativeName>
</protein>
<dbReference type="OrthoDB" id="9809796at2"/>
<feature type="binding site" evidence="7">
    <location>
        <begin position="119"/>
        <end position="125"/>
    </location>
    <ligand>
        <name>ATP</name>
        <dbReference type="ChEBI" id="CHEBI:30616"/>
    </ligand>
</feature>
<sequence length="457" mass="47839">MHLAGKHITVVGLGITGLSAAKWLARHGAVVTVADSRSTPPGLDELRALLPQVPVKLGAFTESTFAGAELLVVSPGVPLAEPHIAAAVERGIEAIGDIELFARARLAVDAKSKVIAITGSNGKSTVTSMVGAMCEAAGLNTIVAGNIGTPVLDVVTEIETEARPKPDVWVLELSSFQLETTFSLAPDAAAVLNVSEDHLDRYDSMLHYAMAKARVFEGLGAMVLNREDGYCRGMARAGRQVFWFGLDTPRSPTEYGLRKIGTDFELVCGDFALMLASELPLAGLHNAANALSALALTRAIGLPTLPLVSALKRFKGLPHRVEFVAEVAGVRYYDDSKGTNVGATEAALKGMTQPVVLIAGGDGKGQDFSPLAAACQGKVRAAVLIGRDGPQVRAALAATTVKLIDAKSMEEAVQLAAAEAQVGDAVLMSPACASLDMFKNYAHRAEVFIAAVKALEH</sequence>
<dbReference type="UniPathway" id="UPA00219"/>
<dbReference type="PANTHER" id="PTHR43692:SF1">
    <property type="entry name" value="UDP-N-ACETYLMURAMOYLALANINE--D-GLUTAMATE LIGASE"/>
    <property type="match status" value="1"/>
</dbReference>
<dbReference type="SUPFAM" id="SSF53623">
    <property type="entry name" value="MurD-like peptide ligases, catalytic domain"/>
    <property type="match status" value="1"/>
</dbReference>
<dbReference type="GO" id="GO:0071555">
    <property type="term" value="P:cell wall organization"/>
    <property type="evidence" value="ECO:0007669"/>
    <property type="project" value="UniProtKB-KW"/>
</dbReference>
<evidence type="ECO:0000256" key="2">
    <source>
        <dbReference type="ARBA" id="ARBA00004752"/>
    </source>
</evidence>
<dbReference type="Proteomes" id="UP000186513">
    <property type="component" value="Unassembled WGS sequence"/>
</dbReference>
<dbReference type="Pfam" id="PF08245">
    <property type="entry name" value="Mur_ligase_M"/>
    <property type="match status" value="1"/>
</dbReference>
<reference evidence="11 12" key="1">
    <citation type="submission" date="2016-11" db="EMBL/GenBank/DDBJ databases">
        <authorList>
            <person name="Jaros S."/>
            <person name="Januszkiewicz K."/>
            <person name="Wedrychowicz H."/>
        </authorList>
    </citation>
    <scope>NUCLEOTIDE SEQUENCE [LARGE SCALE GENOMIC DNA]</scope>
    <source>
        <strain evidence="11 12">DSM 18899</strain>
    </source>
</reference>
<dbReference type="NCBIfam" id="TIGR01087">
    <property type="entry name" value="murD"/>
    <property type="match status" value="1"/>
</dbReference>
<dbReference type="GO" id="GO:0009252">
    <property type="term" value="P:peptidoglycan biosynthetic process"/>
    <property type="evidence" value="ECO:0007669"/>
    <property type="project" value="UniProtKB-UniRule"/>
</dbReference>
<dbReference type="GO" id="GO:0005737">
    <property type="term" value="C:cytoplasm"/>
    <property type="evidence" value="ECO:0007669"/>
    <property type="project" value="UniProtKB-SubCell"/>
</dbReference>
<accession>A0A1K2HNZ6</accession>
<dbReference type="PANTHER" id="PTHR43692">
    <property type="entry name" value="UDP-N-ACETYLMURAMOYLALANINE--D-GLUTAMATE LIGASE"/>
    <property type="match status" value="1"/>
</dbReference>
<evidence type="ECO:0000256" key="4">
    <source>
        <dbReference type="ARBA" id="ARBA00022598"/>
    </source>
</evidence>
<dbReference type="EMBL" id="FPKR01000012">
    <property type="protein sequence ID" value="SFZ78421.1"/>
    <property type="molecule type" value="Genomic_DNA"/>
</dbReference>
<keyword evidence="12" id="KW-1185">Reference proteome</keyword>
<evidence type="ECO:0000313" key="11">
    <source>
        <dbReference type="EMBL" id="SFZ78421.1"/>
    </source>
</evidence>
<feature type="domain" description="Mur ligase central" evidence="10">
    <location>
        <begin position="117"/>
        <end position="296"/>
    </location>
</feature>
<keyword evidence="7 8" id="KW-0573">Peptidoglycan synthesis</keyword>
<comment type="pathway">
    <text evidence="2 7 8">Cell wall biogenesis; peptidoglycan biosynthesis.</text>
</comment>
<comment type="similarity">
    <text evidence="7">Belongs to the MurCDEF family.</text>
</comment>
<evidence type="ECO:0000256" key="3">
    <source>
        <dbReference type="ARBA" id="ARBA00022490"/>
    </source>
</evidence>
<organism evidence="11 12">
    <name type="scientific">Chitinimonas taiwanensis DSM 18899</name>
    <dbReference type="NCBI Taxonomy" id="1121279"/>
    <lineage>
        <taxon>Bacteria</taxon>
        <taxon>Pseudomonadati</taxon>
        <taxon>Pseudomonadota</taxon>
        <taxon>Betaproteobacteria</taxon>
        <taxon>Neisseriales</taxon>
        <taxon>Chitinibacteraceae</taxon>
        <taxon>Chitinimonas</taxon>
    </lineage>
</organism>
<comment type="function">
    <text evidence="7 8">Cell wall formation. Catalyzes the addition of glutamate to the nucleotide precursor UDP-N-acetylmuramoyl-L-alanine (UMA).</text>
</comment>
<evidence type="ECO:0000259" key="10">
    <source>
        <dbReference type="Pfam" id="PF08245"/>
    </source>
</evidence>
<dbReference type="Gene3D" id="3.40.1190.10">
    <property type="entry name" value="Mur-like, catalytic domain"/>
    <property type="match status" value="1"/>
</dbReference>
<keyword evidence="7 8" id="KW-0133">Cell shape</keyword>
<dbReference type="SUPFAM" id="SSF53244">
    <property type="entry name" value="MurD-like peptide ligases, peptide-binding domain"/>
    <property type="match status" value="1"/>
</dbReference>
<gene>
    <name evidence="7" type="primary">murD</name>
    <name evidence="11" type="ORF">SAMN02745887_02973</name>
</gene>
<dbReference type="GO" id="GO:0051301">
    <property type="term" value="P:cell division"/>
    <property type="evidence" value="ECO:0007669"/>
    <property type="project" value="UniProtKB-KW"/>
</dbReference>
<dbReference type="GO" id="GO:0008360">
    <property type="term" value="P:regulation of cell shape"/>
    <property type="evidence" value="ECO:0007669"/>
    <property type="project" value="UniProtKB-KW"/>
</dbReference>
<keyword evidence="5 7" id="KW-0547">Nucleotide-binding</keyword>
<evidence type="ECO:0000256" key="5">
    <source>
        <dbReference type="ARBA" id="ARBA00022741"/>
    </source>
</evidence>
<dbReference type="STRING" id="1121279.SAMN02745887_02973"/>
<dbReference type="RefSeq" id="WP_072429464.1">
    <property type="nucleotide sequence ID" value="NZ_FPKR01000012.1"/>
</dbReference>
<evidence type="ECO:0000256" key="1">
    <source>
        <dbReference type="ARBA" id="ARBA00004496"/>
    </source>
</evidence>
<dbReference type="GO" id="GO:0005524">
    <property type="term" value="F:ATP binding"/>
    <property type="evidence" value="ECO:0007669"/>
    <property type="project" value="UniProtKB-UniRule"/>
</dbReference>
<comment type="subcellular location">
    <subcellularLocation>
        <location evidence="1 7 8">Cytoplasm</location>
    </subcellularLocation>
</comment>
<dbReference type="AlphaFoldDB" id="A0A1K2HNZ6"/>
<dbReference type="EC" id="6.3.2.9" evidence="7 8"/>
<keyword evidence="7 8" id="KW-0961">Cell wall biogenesis/degradation</keyword>
<evidence type="ECO:0000259" key="9">
    <source>
        <dbReference type="Pfam" id="PF02875"/>
    </source>
</evidence>
<evidence type="ECO:0000256" key="8">
    <source>
        <dbReference type="RuleBase" id="RU003664"/>
    </source>
</evidence>
<dbReference type="GO" id="GO:0008764">
    <property type="term" value="F:UDP-N-acetylmuramoylalanine-D-glutamate ligase activity"/>
    <property type="evidence" value="ECO:0007669"/>
    <property type="project" value="UniProtKB-UniRule"/>
</dbReference>
<proteinExistence type="inferred from homology"/>
<evidence type="ECO:0000256" key="7">
    <source>
        <dbReference type="HAMAP-Rule" id="MF_00639"/>
    </source>
</evidence>
<dbReference type="InterPro" id="IPR036615">
    <property type="entry name" value="Mur_ligase_C_dom_sf"/>
</dbReference>
<dbReference type="SUPFAM" id="SSF51984">
    <property type="entry name" value="MurCD N-terminal domain"/>
    <property type="match status" value="1"/>
</dbReference>
<dbReference type="Pfam" id="PF21799">
    <property type="entry name" value="MurD-like_N"/>
    <property type="match status" value="1"/>
</dbReference>
<keyword evidence="6 7" id="KW-0067">ATP-binding</keyword>
<dbReference type="InterPro" id="IPR004101">
    <property type="entry name" value="Mur_ligase_C"/>
</dbReference>